<proteinExistence type="predicted"/>
<dbReference type="EMBL" id="HBEG01050949">
    <property type="protein sequence ID" value="CAD8387248.1"/>
    <property type="molecule type" value="Transcribed_RNA"/>
</dbReference>
<name>A0A7S0BAZ1_9DINO</name>
<gene>
    <name evidence="2" type="ORF">PBAH0796_LOCUS30936</name>
</gene>
<evidence type="ECO:0008006" key="3">
    <source>
        <dbReference type="Google" id="ProtNLM"/>
    </source>
</evidence>
<evidence type="ECO:0000313" key="2">
    <source>
        <dbReference type="EMBL" id="CAD8387248.1"/>
    </source>
</evidence>
<protein>
    <recommendedName>
        <fullName evidence="3">ACT domain-containing protein</fullName>
    </recommendedName>
</protein>
<reference evidence="2" key="1">
    <citation type="submission" date="2021-01" db="EMBL/GenBank/DDBJ databases">
        <authorList>
            <person name="Corre E."/>
            <person name="Pelletier E."/>
            <person name="Niang G."/>
            <person name="Scheremetjew M."/>
            <person name="Finn R."/>
            <person name="Kale V."/>
            <person name="Holt S."/>
            <person name="Cochrane G."/>
            <person name="Meng A."/>
            <person name="Brown T."/>
            <person name="Cohen L."/>
        </authorList>
    </citation>
    <scope>NUCLEOTIDE SEQUENCE</scope>
    <source>
        <strain evidence="2">Pbaha01</strain>
    </source>
</reference>
<sequence length="356" mass="38096">MGVEMMGCSFKTWGLQTRSARTCHRKVPPARPCGIVQDNSELSPQQQRTWALITLSGQTYASSVSDIWCNIGGVLGRVNANIEDAACTSMRSPVLKSGDAVEAHGSPNTSFLVSAFNEPILVPPSPSFQADEDGANSMAVAIIVRASLVESSVPVMTKLLHTQFPHLVCTVTIGGATEEAEASTLAQQQQNEQQQEQQRPRLLTGTIRLFGVDRAGQLTGVAEVLRRCRVTILNLLVTTGFCDVETGEFIERAGGPLGENVISIAAFDRAAFDEAALRQEVEVAARDVGYEVTSIILDSQEARSQELAGYYLRRKAFIADLGQVEPPLLQLTGDAPDTGSAGERRGTGHGSQGGPK</sequence>
<accession>A0A7S0BAZ1</accession>
<evidence type="ECO:0000256" key="1">
    <source>
        <dbReference type="SAM" id="MobiDB-lite"/>
    </source>
</evidence>
<feature type="region of interest" description="Disordered" evidence="1">
    <location>
        <begin position="329"/>
        <end position="356"/>
    </location>
</feature>
<organism evidence="2">
    <name type="scientific">Pyrodinium bahamense</name>
    <dbReference type="NCBI Taxonomy" id="73915"/>
    <lineage>
        <taxon>Eukaryota</taxon>
        <taxon>Sar</taxon>
        <taxon>Alveolata</taxon>
        <taxon>Dinophyceae</taxon>
        <taxon>Gonyaulacales</taxon>
        <taxon>Pyrocystaceae</taxon>
        <taxon>Pyrodinium</taxon>
    </lineage>
</organism>
<dbReference type="AlphaFoldDB" id="A0A7S0BAZ1"/>